<evidence type="ECO:0000313" key="2">
    <source>
        <dbReference type="Proteomes" id="UP000077266"/>
    </source>
</evidence>
<proteinExistence type="predicted"/>
<sequence length="296" mass="33583">MSATTRTHINALPRELLAQILLMSKPSLPSRRRGSHCNFERTITTICRHWREVALDSPRLWNIMYISRVVWLANLPLLRSWFKRTRSAPLEILIEIKDDELWDESSGCLDTDLVDRAVAGFRLVAEHSWHWRHFECDFGSDALMCKHPFFAAMLTAGQAPMLETLALFFDGSLGNVGRNDAGGIQRDKVTPDAAAVYVRTMFDGVCPRLRDATLWGMVPYPDLQPHIFRGLQRMVLGLQCDEYPEPLPRVRGLLSGCPDLVTVELTYLGHPAPRRECWSIPATDQESVQLGKLTCL</sequence>
<accession>A0A165GBQ5</accession>
<dbReference type="Proteomes" id="UP000077266">
    <property type="component" value="Unassembled WGS sequence"/>
</dbReference>
<dbReference type="OrthoDB" id="3224080at2759"/>
<reference evidence="1 2" key="1">
    <citation type="journal article" date="2016" name="Mol. Biol. Evol.">
        <title>Comparative Genomics of Early-Diverging Mushroom-Forming Fungi Provides Insights into the Origins of Lignocellulose Decay Capabilities.</title>
        <authorList>
            <person name="Nagy L.G."/>
            <person name="Riley R."/>
            <person name="Tritt A."/>
            <person name="Adam C."/>
            <person name="Daum C."/>
            <person name="Floudas D."/>
            <person name="Sun H."/>
            <person name="Yadav J.S."/>
            <person name="Pangilinan J."/>
            <person name="Larsson K.H."/>
            <person name="Matsuura K."/>
            <person name="Barry K."/>
            <person name="Labutti K."/>
            <person name="Kuo R."/>
            <person name="Ohm R.A."/>
            <person name="Bhattacharya S.S."/>
            <person name="Shirouzu T."/>
            <person name="Yoshinaga Y."/>
            <person name="Martin F.M."/>
            <person name="Grigoriev I.V."/>
            <person name="Hibbett D.S."/>
        </authorList>
    </citation>
    <scope>NUCLEOTIDE SEQUENCE [LARGE SCALE GENOMIC DNA]</scope>
    <source>
        <strain evidence="1 2">HHB12029</strain>
    </source>
</reference>
<keyword evidence="2" id="KW-1185">Reference proteome</keyword>
<dbReference type="EMBL" id="KV426052">
    <property type="protein sequence ID" value="KZV90275.1"/>
    <property type="molecule type" value="Genomic_DNA"/>
</dbReference>
<organism evidence="1 2">
    <name type="scientific">Exidia glandulosa HHB12029</name>
    <dbReference type="NCBI Taxonomy" id="1314781"/>
    <lineage>
        <taxon>Eukaryota</taxon>
        <taxon>Fungi</taxon>
        <taxon>Dikarya</taxon>
        <taxon>Basidiomycota</taxon>
        <taxon>Agaricomycotina</taxon>
        <taxon>Agaricomycetes</taxon>
        <taxon>Auriculariales</taxon>
        <taxon>Exidiaceae</taxon>
        <taxon>Exidia</taxon>
    </lineage>
</organism>
<feature type="non-terminal residue" evidence="1">
    <location>
        <position position="296"/>
    </location>
</feature>
<protein>
    <submittedName>
        <fullName evidence="1">Uncharacterized protein</fullName>
    </submittedName>
</protein>
<name>A0A165GBQ5_EXIGL</name>
<dbReference type="InParanoid" id="A0A165GBQ5"/>
<dbReference type="AlphaFoldDB" id="A0A165GBQ5"/>
<gene>
    <name evidence="1" type="ORF">EXIGLDRAFT_720520</name>
</gene>
<evidence type="ECO:0000313" key="1">
    <source>
        <dbReference type="EMBL" id="KZV90275.1"/>
    </source>
</evidence>